<feature type="transmembrane region" description="Helical" evidence="1">
    <location>
        <begin position="317"/>
        <end position="336"/>
    </location>
</feature>
<evidence type="ECO:0000256" key="1">
    <source>
        <dbReference type="SAM" id="Phobius"/>
    </source>
</evidence>
<keyword evidence="3" id="KW-0012">Acyltransferase</keyword>
<evidence type="ECO:0000313" key="4">
    <source>
        <dbReference type="Proteomes" id="UP000477386"/>
    </source>
</evidence>
<feature type="transmembrane region" description="Helical" evidence="1">
    <location>
        <begin position="211"/>
        <end position="227"/>
    </location>
</feature>
<feature type="transmembrane region" description="Helical" evidence="1">
    <location>
        <begin position="174"/>
        <end position="191"/>
    </location>
</feature>
<organism evidence="3 4">
    <name type="scientific">Spirosoma agri</name>
    <dbReference type="NCBI Taxonomy" id="1987381"/>
    <lineage>
        <taxon>Bacteria</taxon>
        <taxon>Pseudomonadati</taxon>
        <taxon>Bacteroidota</taxon>
        <taxon>Cytophagia</taxon>
        <taxon>Cytophagales</taxon>
        <taxon>Cytophagaceae</taxon>
        <taxon>Spirosoma</taxon>
    </lineage>
</organism>
<dbReference type="RefSeq" id="WP_164043987.1">
    <property type="nucleotide sequence ID" value="NZ_JAAGNZ010000007.1"/>
</dbReference>
<keyword evidence="3" id="KW-0808">Transferase</keyword>
<reference evidence="3 4" key="1">
    <citation type="submission" date="2020-02" db="EMBL/GenBank/DDBJ databases">
        <title>Draft genome sequence of two Spirosoma agri KCTC 52727 and Spirosoma terrae KCTC 52035.</title>
        <authorList>
            <person name="Rojas J."/>
            <person name="Ambika Manirajan B."/>
            <person name="Ratering S."/>
            <person name="Suarez C."/>
            <person name="Schnell S."/>
        </authorList>
    </citation>
    <scope>NUCLEOTIDE SEQUENCE [LARGE SCALE GENOMIC DNA]</scope>
    <source>
        <strain evidence="3 4">KCTC 52727</strain>
    </source>
</reference>
<feature type="transmembrane region" description="Helical" evidence="1">
    <location>
        <begin position="45"/>
        <end position="63"/>
    </location>
</feature>
<keyword evidence="1" id="KW-0812">Transmembrane</keyword>
<gene>
    <name evidence="3" type="ORF">GK091_27670</name>
</gene>
<dbReference type="InterPro" id="IPR002656">
    <property type="entry name" value="Acyl_transf_3_dom"/>
</dbReference>
<evidence type="ECO:0000313" key="3">
    <source>
        <dbReference type="EMBL" id="NEU70675.1"/>
    </source>
</evidence>
<accession>A0A6M0ISP4</accession>
<dbReference type="Pfam" id="PF01757">
    <property type="entry name" value="Acyl_transf_3"/>
    <property type="match status" value="1"/>
</dbReference>
<feature type="transmembrane region" description="Helical" evidence="1">
    <location>
        <begin position="114"/>
        <end position="135"/>
    </location>
</feature>
<sequence length="366" mass="42222">MNVGRTDLSFRQNNFDLIRIGAATQVLLVHSLRHLQLDFPGWNSLLSYFPGVPVFFGISGYLISASLERSPTWQHYCRNRLLRIFPGLWGLLLTTGLVLWWLHPAQLFTFEGGLWFISQGFGLIYTPAFLADFGFGSYNGSIWTIPIELQFYTLLPIGYQLISKTNHKRGNWQLVGWWLFFVVFAMGKALYRPGATIFNESTFEKLLRYTFMPHIYLFLTGVVAQRWKLHRWQWIRGKGLYWLAFTSLFWTVWGTTTLGPIVQSILLVLSSISLAYTVPTLADRLLKGNDISYGVYMYHGLLLNVLVTMNLLHQGAYLWVVFVGSYVAGYLSWRLVEKPFLRWKSVNRSAQRANSAMLYEQTPPGR</sequence>
<feature type="transmembrane region" description="Helical" evidence="1">
    <location>
        <begin position="84"/>
        <end position="102"/>
    </location>
</feature>
<dbReference type="GO" id="GO:0000271">
    <property type="term" value="P:polysaccharide biosynthetic process"/>
    <property type="evidence" value="ECO:0007669"/>
    <property type="project" value="TreeGrafter"/>
</dbReference>
<feature type="transmembrane region" description="Helical" evidence="1">
    <location>
        <begin position="261"/>
        <end position="281"/>
    </location>
</feature>
<feature type="transmembrane region" description="Helical" evidence="1">
    <location>
        <begin position="293"/>
        <end position="311"/>
    </location>
</feature>
<dbReference type="PANTHER" id="PTHR23028:SF53">
    <property type="entry name" value="ACYL_TRANSF_3 DOMAIN-CONTAINING PROTEIN"/>
    <property type="match status" value="1"/>
</dbReference>
<evidence type="ECO:0000259" key="2">
    <source>
        <dbReference type="Pfam" id="PF01757"/>
    </source>
</evidence>
<dbReference type="GO" id="GO:0016747">
    <property type="term" value="F:acyltransferase activity, transferring groups other than amino-acyl groups"/>
    <property type="evidence" value="ECO:0007669"/>
    <property type="project" value="InterPro"/>
</dbReference>
<keyword evidence="4" id="KW-1185">Reference proteome</keyword>
<keyword evidence="1" id="KW-0472">Membrane</keyword>
<dbReference type="PANTHER" id="PTHR23028">
    <property type="entry name" value="ACETYLTRANSFERASE"/>
    <property type="match status" value="1"/>
</dbReference>
<keyword evidence="1" id="KW-1133">Transmembrane helix</keyword>
<dbReference type="InterPro" id="IPR050879">
    <property type="entry name" value="Acyltransferase_3"/>
</dbReference>
<name>A0A6M0ISP4_9BACT</name>
<feature type="domain" description="Acyltransferase 3" evidence="2">
    <location>
        <begin position="14"/>
        <end position="327"/>
    </location>
</feature>
<feature type="transmembrane region" description="Helical" evidence="1">
    <location>
        <begin position="239"/>
        <end position="255"/>
    </location>
</feature>
<protein>
    <submittedName>
        <fullName evidence="3">Acyltransferase</fullName>
    </submittedName>
</protein>
<dbReference type="Proteomes" id="UP000477386">
    <property type="component" value="Unassembled WGS sequence"/>
</dbReference>
<comment type="caution">
    <text evidence="3">The sequence shown here is derived from an EMBL/GenBank/DDBJ whole genome shotgun (WGS) entry which is preliminary data.</text>
</comment>
<dbReference type="GO" id="GO:0016020">
    <property type="term" value="C:membrane"/>
    <property type="evidence" value="ECO:0007669"/>
    <property type="project" value="TreeGrafter"/>
</dbReference>
<dbReference type="EMBL" id="JAAGNZ010000007">
    <property type="protein sequence ID" value="NEU70675.1"/>
    <property type="molecule type" value="Genomic_DNA"/>
</dbReference>
<proteinExistence type="predicted"/>
<dbReference type="AlphaFoldDB" id="A0A6M0ISP4"/>